<proteinExistence type="predicted"/>
<sequence length="87" mass="9749">MTKTTPEPMSPLQTFMPHHWEDRLTSVNIACPSRQYGIGSQTCSLQLLKQGGILSLGYHGLNYSPKIHITVEYNKDPYKAANLGIFL</sequence>
<evidence type="ECO:0000313" key="2">
    <source>
        <dbReference type="Proteomes" id="UP000499080"/>
    </source>
</evidence>
<accession>A0A4Y2EKT6</accession>
<reference evidence="1 2" key="1">
    <citation type="journal article" date="2019" name="Sci. Rep.">
        <title>Orb-weaving spider Araneus ventricosus genome elucidates the spidroin gene catalogue.</title>
        <authorList>
            <person name="Kono N."/>
            <person name="Nakamura H."/>
            <person name="Ohtoshi R."/>
            <person name="Moran D.A.P."/>
            <person name="Shinohara A."/>
            <person name="Yoshida Y."/>
            <person name="Fujiwara M."/>
            <person name="Mori M."/>
            <person name="Tomita M."/>
            <person name="Arakawa K."/>
        </authorList>
    </citation>
    <scope>NUCLEOTIDE SEQUENCE [LARGE SCALE GENOMIC DNA]</scope>
</reference>
<dbReference type="AlphaFoldDB" id="A0A4Y2EKT6"/>
<protein>
    <submittedName>
        <fullName evidence="1">Uncharacterized protein</fullName>
    </submittedName>
</protein>
<name>A0A4Y2EKT6_ARAVE</name>
<comment type="caution">
    <text evidence="1">The sequence shown here is derived from an EMBL/GenBank/DDBJ whole genome shotgun (WGS) entry which is preliminary data.</text>
</comment>
<keyword evidence="2" id="KW-1185">Reference proteome</keyword>
<evidence type="ECO:0000313" key="1">
    <source>
        <dbReference type="EMBL" id="GBM28616.1"/>
    </source>
</evidence>
<organism evidence="1 2">
    <name type="scientific">Araneus ventricosus</name>
    <name type="common">Orbweaver spider</name>
    <name type="synonym">Epeira ventricosa</name>
    <dbReference type="NCBI Taxonomy" id="182803"/>
    <lineage>
        <taxon>Eukaryota</taxon>
        <taxon>Metazoa</taxon>
        <taxon>Ecdysozoa</taxon>
        <taxon>Arthropoda</taxon>
        <taxon>Chelicerata</taxon>
        <taxon>Arachnida</taxon>
        <taxon>Araneae</taxon>
        <taxon>Araneomorphae</taxon>
        <taxon>Entelegynae</taxon>
        <taxon>Araneoidea</taxon>
        <taxon>Araneidae</taxon>
        <taxon>Araneus</taxon>
    </lineage>
</organism>
<dbReference type="Proteomes" id="UP000499080">
    <property type="component" value="Unassembled WGS sequence"/>
</dbReference>
<dbReference type="EMBL" id="BGPR01000615">
    <property type="protein sequence ID" value="GBM28616.1"/>
    <property type="molecule type" value="Genomic_DNA"/>
</dbReference>
<gene>
    <name evidence="1" type="ORF">AVEN_72187_1</name>
</gene>